<evidence type="ECO:0000313" key="3">
    <source>
        <dbReference type="EMBL" id="RVW52292.1"/>
    </source>
</evidence>
<dbReference type="AlphaFoldDB" id="A0A438EY08"/>
<protein>
    <submittedName>
        <fullName evidence="3">Uncharacterized protein</fullName>
    </submittedName>
</protein>
<gene>
    <name evidence="3" type="ORF">CK203_077368</name>
</gene>
<reference evidence="3 4" key="1">
    <citation type="journal article" date="2018" name="PLoS Genet.">
        <title>Population sequencing reveals clonal diversity and ancestral inbreeding in the grapevine cultivar Chardonnay.</title>
        <authorList>
            <person name="Roach M.J."/>
            <person name="Johnson D.L."/>
            <person name="Bohlmann J."/>
            <person name="van Vuuren H.J."/>
            <person name="Jones S.J."/>
            <person name="Pretorius I.S."/>
            <person name="Schmidt S.A."/>
            <person name="Borneman A.R."/>
        </authorList>
    </citation>
    <scope>NUCLEOTIDE SEQUENCE [LARGE SCALE GENOMIC DNA]</scope>
    <source>
        <strain evidence="4">cv. Chardonnay</strain>
        <tissue evidence="3">Leaf</tissue>
    </source>
</reference>
<feature type="chain" id="PRO_5019352751" evidence="2">
    <location>
        <begin position="16"/>
        <end position="179"/>
    </location>
</feature>
<organism evidence="3 4">
    <name type="scientific">Vitis vinifera</name>
    <name type="common">Grape</name>
    <dbReference type="NCBI Taxonomy" id="29760"/>
    <lineage>
        <taxon>Eukaryota</taxon>
        <taxon>Viridiplantae</taxon>
        <taxon>Streptophyta</taxon>
        <taxon>Embryophyta</taxon>
        <taxon>Tracheophyta</taxon>
        <taxon>Spermatophyta</taxon>
        <taxon>Magnoliopsida</taxon>
        <taxon>eudicotyledons</taxon>
        <taxon>Gunneridae</taxon>
        <taxon>Pentapetalae</taxon>
        <taxon>rosids</taxon>
        <taxon>Vitales</taxon>
        <taxon>Vitaceae</taxon>
        <taxon>Viteae</taxon>
        <taxon>Vitis</taxon>
    </lineage>
</organism>
<proteinExistence type="predicted"/>
<dbReference type="EMBL" id="QGNW01001171">
    <property type="protein sequence ID" value="RVW52292.1"/>
    <property type="molecule type" value="Genomic_DNA"/>
</dbReference>
<evidence type="ECO:0000256" key="1">
    <source>
        <dbReference type="SAM" id="MobiDB-lite"/>
    </source>
</evidence>
<sequence>MLLALCSNFVACTCAVGCPSFDNDEKAHLLVFTTSTSICRVADLILEKSSSLRAVGVFTSKQLLKLAVASEMPGQEFPVEKRTMQQCQDIPLFSIFLSLLSNGLLGGGGGQSMSSPGDIGGGNGTGTPTGGGGKGTGHLKLLHGGHTALRHGRRIIHEGNTGSGGGTGGTVAMLLQHHP</sequence>
<feature type="region of interest" description="Disordered" evidence="1">
    <location>
        <begin position="110"/>
        <end position="135"/>
    </location>
</feature>
<dbReference type="Proteomes" id="UP000288805">
    <property type="component" value="Unassembled WGS sequence"/>
</dbReference>
<keyword evidence="2" id="KW-0732">Signal</keyword>
<evidence type="ECO:0000313" key="4">
    <source>
        <dbReference type="Proteomes" id="UP000288805"/>
    </source>
</evidence>
<accession>A0A438EY08</accession>
<evidence type="ECO:0000256" key="2">
    <source>
        <dbReference type="SAM" id="SignalP"/>
    </source>
</evidence>
<feature type="signal peptide" evidence="2">
    <location>
        <begin position="1"/>
        <end position="15"/>
    </location>
</feature>
<name>A0A438EY08_VITVI</name>
<comment type="caution">
    <text evidence="3">The sequence shown here is derived from an EMBL/GenBank/DDBJ whole genome shotgun (WGS) entry which is preliminary data.</text>
</comment>
<feature type="compositionally biased region" description="Gly residues" evidence="1">
    <location>
        <begin position="118"/>
        <end position="135"/>
    </location>
</feature>